<dbReference type="EMBL" id="RKRE01000001">
    <property type="protein sequence ID" value="RPF49569.1"/>
    <property type="molecule type" value="Genomic_DNA"/>
</dbReference>
<dbReference type="InterPro" id="IPR025474">
    <property type="entry name" value="DUF4325"/>
</dbReference>
<dbReference type="Proteomes" id="UP000282654">
    <property type="component" value="Unassembled WGS sequence"/>
</dbReference>
<dbReference type="AlphaFoldDB" id="A0A3N5AX17"/>
<sequence length="100" mass="11352">MIKMKEFGTHLTGRALGKKVRELILGKTKESTPVLLDFAGVQMASHSFCDEAIGKMLQELEFKEFKRAVKFVNCCAEIKSIIKFVLRDRLTEKRTCATLV</sequence>
<name>A0A3N5AX17_9THEO</name>
<proteinExistence type="predicted"/>
<evidence type="ECO:0000313" key="2">
    <source>
        <dbReference type="EMBL" id="RPF49569.1"/>
    </source>
</evidence>
<evidence type="ECO:0000313" key="3">
    <source>
        <dbReference type="Proteomes" id="UP000282654"/>
    </source>
</evidence>
<feature type="domain" description="DUF4325" evidence="1">
    <location>
        <begin position="17"/>
        <end position="74"/>
    </location>
</feature>
<organism evidence="2 3">
    <name type="scientific">Thermodesulfitimonas autotrophica</name>
    <dbReference type="NCBI Taxonomy" id="1894989"/>
    <lineage>
        <taxon>Bacteria</taxon>
        <taxon>Bacillati</taxon>
        <taxon>Bacillota</taxon>
        <taxon>Clostridia</taxon>
        <taxon>Thermoanaerobacterales</taxon>
        <taxon>Thermoanaerobacteraceae</taxon>
        <taxon>Thermodesulfitimonas</taxon>
    </lineage>
</organism>
<keyword evidence="3" id="KW-1185">Reference proteome</keyword>
<protein>
    <submittedName>
        <fullName evidence="2">Uncharacterized protein DUF4325</fullName>
    </submittedName>
</protein>
<reference evidence="2 3" key="1">
    <citation type="submission" date="2018-11" db="EMBL/GenBank/DDBJ databases">
        <title>Genomic Encyclopedia of Type Strains, Phase IV (KMG-IV): sequencing the most valuable type-strain genomes for metagenomic binning, comparative biology and taxonomic classification.</title>
        <authorList>
            <person name="Goeker M."/>
        </authorList>
    </citation>
    <scope>NUCLEOTIDE SEQUENCE [LARGE SCALE GENOMIC DNA]</scope>
    <source>
        <strain evidence="2 3">DSM 102936</strain>
    </source>
</reference>
<accession>A0A3N5AX17</accession>
<comment type="caution">
    <text evidence="2">The sequence shown here is derived from an EMBL/GenBank/DDBJ whole genome shotgun (WGS) entry which is preliminary data.</text>
</comment>
<dbReference type="OrthoDB" id="1925978at2"/>
<evidence type="ECO:0000259" key="1">
    <source>
        <dbReference type="Pfam" id="PF14213"/>
    </source>
</evidence>
<gene>
    <name evidence="2" type="ORF">EDD75_0386</name>
</gene>
<dbReference type="Pfam" id="PF14213">
    <property type="entry name" value="DUF4325"/>
    <property type="match status" value="1"/>
</dbReference>
<dbReference type="RefSeq" id="WP_123927222.1">
    <property type="nucleotide sequence ID" value="NZ_RKRE01000001.1"/>
</dbReference>